<accession>A0AAW0GVC7</accession>
<dbReference type="EMBL" id="JASBNA010000003">
    <property type="protein sequence ID" value="KAK7693385.1"/>
    <property type="molecule type" value="Genomic_DNA"/>
</dbReference>
<evidence type="ECO:0000313" key="1">
    <source>
        <dbReference type="EMBL" id="KAK7693385.1"/>
    </source>
</evidence>
<organism evidence="1 2">
    <name type="scientific">Cerrena zonata</name>
    <dbReference type="NCBI Taxonomy" id="2478898"/>
    <lineage>
        <taxon>Eukaryota</taxon>
        <taxon>Fungi</taxon>
        <taxon>Dikarya</taxon>
        <taxon>Basidiomycota</taxon>
        <taxon>Agaricomycotina</taxon>
        <taxon>Agaricomycetes</taxon>
        <taxon>Polyporales</taxon>
        <taxon>Cerrenaceae</taxon>
        <taxon>Cerrena</taxon>
    </lineage>
</organism>
<gene>
    <name evidence="1" type="ORF">QCA50_002953</name>
</gene>
<dbReference type="AlphaFoldDB" id="A0AAW0GVC7"/>
<name>A0AAW0GVC7_9APHY</name>
<comment type="caution">
    <text evidence="1">The sequence shown here is derived from an EMBL/GenBank/DDBJ whole genome shotgun (WGS) entry which is preliminary data.</text>
</comment>
<dbReference type="Proteomes" id="UP001385951">
    <property type="component" value="Unassembled WGS sequence"/>
</dbReference>
<evidence type="ECO:0000313" key="2">
    <source>
        <dbReference type="Proteomes" id="UP001385951"/>
    </source>
</evidence>
<protein>
    <submittedName>
        <fullName evidence="1">Uncharacterized protein</fullName>
    </submittedName>
</protein>
<sequence>MENTFLDIEERAELLSISGASFSSTVRGLGTLSGKGIMAVGDLVIRVLDYVSTRLRLRSIAAHVKNETAMFSPSAFENLFELQRIGIYPKSTTNKAWSLILKLLDRGNPQMITDVLLSCPTIEIELFVRQLAAYKLSNWSTPEVHYTPTPRLSINICILLDVLLDEQHVLLHSLFDIQDFLSLCREEMTSNHPTPQTNATTEYWWLSLTSSHTNLSPHNHVSLALLCMVKFLATGPRSDLEDTVRSITRSLNDLHKDTTLLDPSNETLKMTVLFTEYLYEATDDTIALLIEAGIMETLAAVCESALSSAGTTHPQRVSTFLQLISSLLTRMLTDFWDQVSHSMSHLQAFADLCPLLLGQIIPDTNKTSNQNLRQLVVDHLLMLVADRYANNIDNVGLKAWSVFVSLFSSSEASDFAEHLTRQPCEYALQILRTLNQYRCCDWSGDTIMLQAVPHWMRPHMHVKFRDLVMEVVTVLPEIVTSLFTVQEFVFLLTQEEDQLEHAPHVPSTVAFVQYLSGATLMDREFVADCIFRLLRVASNTNEHIEPPSAQPSCAHAPKMYGDKGSIPVLLNFAKHLAIDSLDVSRFFIQNGLIDLLKSIWLTTNDERVTMPQRDALSIAVVVMFGALTYYEEVEQRLVDDGVYVWLKFNLAAPSLADESPSRTLDHPQVQRLLISMLRYYLLNAQGVDNEYPHWMSVLYVLSKPDPDKYGSLGKEAAHILLCGCLTPERWNHIAMALGSCPFNRLHPALRTVVEYIKNITLVSSHAHALHKYATQLQRSYEYGGNMKEKDNPIHCFIRMMLLTIKEHRHVATAFFDVGMIRILDAVMNGEYDFFGPPVVSTELYMKAKEILTNVARGSTMSISTQEQ</sequence>
<proteinExistence type="predicted"/>
<reference evidence="1 2" key="1">
    <citation type="submission" date="2022-09" db="EMBL/GenBank/DDBJ databases">
        <authorList>
            <person name="Palmer J.M."/>
        </authorList>
    </citation>
    <scope>NUCLEOTIDE SEQUENCE [LARGE SCALE GENOMIC DNA]</scope>
    <source>
        <strain evidence="1 2">DSM 7382</strain>
    </source>
</reference>
<keyword evidence="2" id="KW-1185">Reference proteome</keyword>